<accession>A0A0F9TRG3</accession>
<dbReference type="AlphaFoldDB" id="A0A0F9TRG3"/>
<reference evidence="1" key="1">
    <citation type="journal article" date="2015" name="Nature">
        <title>Complex archaea that bridge the gap between prokaryotes and eukaryotes.</title>
        <authorList>
            <person name="Spang A."/>
            <person name="Saw J.H."/>
            <person name="Jorgensen S.L."/>
            <person name="Zaremba-Niedzwiedzka K."/>
            <person name="Martijn J."/>
            <person name="Lind A.E."/>
            <person name="van Eijk R."/>
            <person name="Schleper C."/>
            <person name="Guy L."/>
            <person name="Ettema T.J."/>
        </authorList>
    </citation>
    <scope>NUCLEOTIDE SEQUENCE</scope>
</reference>
<gene>
    <name evidence="1" type="ORF">LCGC14_0359520</name>
</gene>
<sequence length="51" mass="6162">MENKIEFINYDNVYVNGVKFIVCLRYFRITTSGEVEESNNNEHFFKCYKSK</sequence>
<organism evidence="1">
    <name type="scientific">marine sediment metagenome</name>
    <dbReference type="NCBI Taxonomy" id="412755"/>
    <lineage>
        <taxon>unclassified sequences</taxon>
        <taxon>metagenomes</taxon>
        <taxon>ecological metagenomes</taxon>
    </lineage>
</organism>
<comment type="caution">
    <text evidence="1">The sequence shown here is derived from an EMBL/GenBank/DDBJ whole genome shotgun (WGS) entry which is preliminary data.</text>
</comment>
<proteinExistence type="predicted"/>
<evidence type="ECO:0000313" key="1">
    <source>
        <dbReference type="EMBL" id="KKN77537.1"/>
    </source>
</evidence>
<dbReference type="EMBL" id="LAZR01000277">
    <property type="protein sequence ID" value="KKN77537.1"/>
    <property type="molecule type" value="Genomic_DNA"/>
</dbReference>
<name>A0A0F9TRG3_9ZZZZ</name>
<protein>
    <submittedName>
        <fullName evidence="1">Uncharacterized protein</fullName>
    </submittedName>
</protein>